<feature type="domain" description="BRCT" evidence="3">
    <location>
        <begin position="98"/>
        <end position="187"/>
    </location>
</feature>
<feature type="compositionally biased region" description="Polar residues" evidence="2">
    <location>
        <begin position="724"/>
        <end position="758"/>
    </location>
</feature>
<dbReference type="InterPro" id="IPR036420">
    <property type="entry name" value="BRCT_dom_sf"/>
</dbReference>
<accession>A0A8H3J4F7</accession>
<gene>
    <name evidence="4" type="ORF">IMSHALPRED_002057</name>
</gene>
<feature type="domain" description="BRCT" evidence="3">
    <location>
        <begin position="443"/>
        <end position="510"/>
    </location>
</feature>
<proteinExistence type="predicted"/>
<feature type="compositionally biased region" description="Polar residues" evidence="2">
    <location>
        <begin position="517"/>
        <end position="529"/>
    </location>
</feature>
<sequence>MADTQLPLLGVIICCTSIEPERRSQLAAIASQMGAIHKFDLTSDVTHLIVGDTDTPKYKFVAKERPDVQCLVPSWIDAVRESWMEGGETNVGALEIAHRLPTLTGLRVCVTGFDDLVYRKELEDLINDNGGDYRGNLTKDVTHLIAKEPSGAKYNYASQWGIKTVSVEWLEQSLERGMVLEESLYHLLLPASERGRNAWIRKSFSTTSLGKRARDDEIIPPNARKLRRTASARLSSHNDGLWTEINGGEVKAEEIKTDAWDEPQREMVDDHKPLDAAPEKIAISAPTAAGYHPLGRSKSEANVSSILRKAPEQEGLFHAKTFLLRGFDEKKTAILEEHLRSHGAKIIDDASQLPPAPRDGSPRNGYILIPHTTPDPDSPGNSENQHQPVLVTDMWVERCLYRKQFENPQASVTNTPFRQFPIAGFGTMTLCSTGFQGISLVHMSKVVKLMGATYDEFFTPKTSVLLCNAVNPGNEKLLHSQLWGIPTVKAEWLWDCIRRSESIPYGPYLVQPLRDPNQLSRSAKTSVPQDRSAKFRKSEKTLEKTDVTSNRTTKKPLPTGEEDKHPAKDTPSSNAHPSPALHLPDSDPWSTTTTIPPRTIENQPPDTNTTNENTLTAQINLDDESPHTLRPTCGPLHEISPNTSQPKPSASPEKPPEPSASAEKMPSPQKPDSTSSSSLGPAISSLLAHHQRGASTNPGPTATSASDQPHPYRRRRQLFGRAPSNLSSHSINLSRASSVDTMNTDGLGTPLEPSSNMDMTKPDKTRNNNTLNNNKTAEIKPIWSADQDDPDREEPPLQLTQLGYEDETVRAWREKVDVKMGVGYGKAAKGKATPGKGRIRDVAGGGLGISTRTRLASGR</sequence>
<feature type="compositionally biased region" description="Low complexity" evidence="2">
    <location>
        <begin position="826"/>
        <end position="836"/>
    </location>
</feature>
<dbReference type="CDD" id="cd17731">
    <property type="entry name" value="BRCT_TopBP1_rpt2_like"/>
    <property type="match status" value="1"/>
</dbReference>
<comment type="caution">
    <text evidence="4">The sequence shown here is derived from an EMBL/GenBank/DDBJ whole genome shotgun (WGS) entry which is preliminary data.</text>
</comment>
<dbReference type="PANTHER" id="PTHR13561">
    <property type="entry name" value="DNA REPLICATION REGULATOR DPB11-RELATED"/>
    <property type="match status" value="1"/>
</dbReference>
<feature type="compositionally biased region" description="Basic and acidic residues" evidence="2">
    <location>
        <begin position="531"/>
        <end position="546"/>
    </location>
</feature>
<dbReference type="CDD" id="cd18433">
    <property type="entry name" value="BRCT_Rad4_rpt3"/>
    <property type="match status" value="1"/>
</dbReference>
<dbReference type="InterPro" id="IPR001357">
    <property type="entry name" value="BRCT_dom"/>
</dbReference>
<feature type="compositionally biased region" description="Polar residues" evidence="2">
    <location>
        <begin position="693"/>
        <end position="707"/>
    </location>
</feature>
<evidence type="ECO:0000313" key="5">
    <source>
        <dbReference type="Proteomes" id="UP000664534"/>
    </source>
</evidence>
<dbReference type="Gene3D" id="3.40.50.10190">
    <property type="entry name" value="BRCT domain"/>
    <property type="match status" value="4"/>
</dbReference>
<dbReference type="EMBL" id="CAJPDT010000132">
    <property type="protein sequence ID" value="CAF9940513.1"/>
    <property type="molecule type" value="Genomic_DNA"/>
</dbReference>
<feature type="domain" description="BRCT" evidence="3">
    <location>
        <begin position="1"/>
        <end position="76"/>
    </location>
</feature>
<dbReference type="Pfam" id="PF00533">
    <property type="entry name" value="BRCT"/>
    <property type="match status" value="1"/>
</dbReference>
<dbReference type="PANTHER" id="PTHR13561:SF20">
    <property type="entry name" value="DNA TOPOISOMERASE 2-BINDING PROTEIN 1"/>
    <property type="match status" value="1"/>
</dbReference>
<dbReference type="PROSITE" id="PS50172">
    <property type="entry name" value="BRCT"/>
    <property type="match status" value="4"/>
</dbReference>
<evidence type="ECO:0000256" key="2">
    <source>
        <dbReference type="SAM" id="MobiDB-lite"/>
    </source>
</evidence>
<evidence type="ECO:0000313" key="4">
    <source>
        <dbReference type="EMBL" id="CAF9940513.1"/>
    </source>
</evidence>
<evidence type="ECO:0000256" key="1">
    <source>
        <dbReference type="ARBA" id="ARBA00022737"/>
    </source>
</evidence>
<dbReference type="GO" id="GO:0033314">
    <property type="term" value="P:mitotic DNA replication checkpoint signaling"/>
    <property type="evidence" value="ECO:0007669"/>
    <property type="project" value="TreeGrafter"/>
</dbReference>
<dbReference type="AlphaFoldDB" id="A0A8H3J4F7"/>
<dbReference type="Pfam" id="PF12738">
    <property type="entry name" value="PTCB-BRCT"/>
    <property type="match status" value="2"/>
</dbReference>
<feature type="compositionally biased region" description="Low complexity" evidence="2">
    <location>
        <begin position="659"/>
        <end position="687"/>
    </location>
</feature>
<feature type="compositionally biased region" description="Polar residues" evidence="2">
    <location>
        <begin position="588"/>
        <end position="619"/>
    </location>
</feature>
<dbReference type="SMART" id="SM00292">
    <property type="entry name" value="BRCT"/>
    <property type="match status" value="4"/>
</dbReference>
<dbReference type="OrthoDB" id="251770at2759"/>
<name>A0A8H3J4F7_9LECA</name>
<dbReference type="Proteomes" id="UP000664534">
    <property type="component" value="Unassembled WGS sequence"/>
</dbReference>
<dbReference type="InterPro" id="IPR059215">
    <property type="entry name" value="BRCT2_TopBP1-like"/>
</dbReference>
<reference evidence="4" key="1">
    <citation type="submission" date="2021-03" db="EMBL/GenBank/DDBJ databases">
        <authorList>
            <person name="Tagirdzhanova G."/>
        </authorList>
    </citation>
    <scope>NUCLEOTIDE SEQUENCE</scope>
</reference>
<dbReference type="GO" id="GO:0006270">
    <property type="term" value="P:DNA replication initiation"/>
    <property type="evidence" value="ECO:0007669"/>
    <property type="project" value="TreeGrafter"/>
</dbReference>
<dbReference type="SUPFAM" id="SSF52113">
    <property type="entry name" value="BRCT domain"/>
    <property type="match status" value="3"/>
</dbReference>
<keyword evidence="5" id="KW-1185">Reference proteome</keyword>
<organism evidence="4 5">
    <name type="scientific">Imshaugia aleurites</name>
    <dbReference type="NCBI Taxonomy" id="172621"/>
    <lineage>
        <taxon>Eukaryota</taxon>
        <taxon>Fungi</taxon>
        <taxon>Dikarya</taxon>
        <taxon>Ascomycota</taxon>
        <taxon>Pezizomycotina</taxon>
        <taxon>Lecanoromycetes</taxon>
        <taxon>OSLEUM clade</taxon>
        <taxon>Lecanoromycetidae</taxon>
        <taxon>Lecanorales</taxon>
        <taxon>Lecanorineae</taxon>
        <taxon>Parmeliaceae</taxon>
        <taxon>Imshaugia</taxon>
    </lineage>
</organism>
<evidence type="ECO:0000259" key="3">
    <source>
        <dbReference type="PROSITE" id="PS50172"/>
    </source>
</evidence>
<feature type="domain" description="BRCT" evidence="3">
    <location>
        <begin position="312"/>
        <end position="413"/>
    </location>
</feature>
<dbReference type="GO" id="GO:0007095">
    <property type="term" value="P:mitotic G2 DNA damage checkpoint signaling"/>
    <property type="evidence" value="ECO:0007669"/>
    <property type="project" value="TreeGrafter"/>
</dbReference>
<keyword evidence="1" id="KW-0677">Repeat</keyword>
<feature type="region of interest" description="Disordered" evidence="2">
    <location>
        <begin position="826"/>
        <end position="845"/>
    </location>
</feature>
<feature type="region of interest" description="Disordered" evidence="2">
    <location>
        <begin position="507"/>
        <end position="796"/>
    </location>
</feature>
<dbReference type="CDD" id="cd17723">
    <property type="entry name" value="BRCT_Rad4_rpt4"/>
    <property type="match status" value="1"/>
</dbReference>
<protein>
    <recommendedName>
        <fullName evidence="3">BRCT domain-containing protein</fullName>
    </recommendedName>
</protein>